<evidence type="ECO:0000256" key="1">
    <source>
        <dbReference type="SAM" id="MobiDB-lite"/>
    </source>
</evidence>
<evidence type="ECO:0000313" key="2">
    <source>
        <dbReference type="EMBL" id="KAG7446752.1"/>
    </source>
</evidence>
<comment type="caution">
    <text evidence="2">The sequence shown here is derived from an EMBL/GenBank/DDBJ whole genome shotgun (WGS) entry which is preliminary data.</text>
</comment>
<feature type="compositionally biased region" description="Polar residues" evidence="1">
    <location>
        <begin position="10"/>
        <end position="26"/>
    </location>
</feature>
<reference evidence="2" key="1">
    <citation type="submission" date="2020-11" db="EMBL/GenBank/DDBJ databases">
        <title>Adaptations for nitrogen fixation in a non-lichenized fungal sporocarp promotes dispersal by wood-feeding termites.</title>
        <authorList>
            <consortium name="DOE Joint Genome Institute"/>
            <person name="Koch R.A."/>
            <person name="Yoon G."/>
            <person name="Arayal U."/>
            <person name="Lail K."/>
            <person name="Amirebrahimi M."/>
            <person name="Labutti K."/>
            <person name="Lipzen A."/>
            <person name="Riley R."/>
            <person name="Barry K."/>
            <person name="Henrissat B."/>
            <person name="Grigoriev I.V."/>
            <person name="Herr J.R."/>
            <person name="Aime M.C."/>
        </authorList>
    </citation>
    <scope>NUCLEOTIDE SEQUENCE</scope>
    <source>
        <strain evidence="2">MCA 3950</strain>
    </source>
</reference>
<name>A0A9P8AUC0_9AGAR</name>
<dbReference type="EMBL" id="MU250533">
    <property type="protein sequence ID" value="KAG7446752.1"/>
    <property type="molecule type" value="Genomic_DNA"/>
</dbReference>
<keyword evidence="3" id="KW-1185">Reference proteome</keyword>
<dbReference type="RefSeq" id="XP_043040252.1">
    <property type="nucleotide sequence ID" value="XM_043184154.1"/>
</dbReference>
<gene>
    <name evidence="2" type="ORF">BT62DRAFT_919347</name>
</gene>
<protein>
    <submittedName>
        <fullName evidence="2">Uncharacterized protein</fullName>
    </submittedName>
</protein>
<feature type="region of interest" description="Disordered" evidence="1">
    <location>
        <begin position="38"/>
        <end position="127"/>
    </location>
</feature>
<evidence type="ECO:0000313" key="3">
    <source>
        <dbReference type="Proteomes" id="UP000812287"/>
    </source>
</evidence>
<sequence length="127" mass="14145">MSTIKFHPPDSQSETESLPVRSSISTPNYQEKCISLEEESADSLPGLSQTRHSVTRAMSEGEKLQSTLARHPTEDWDANETSTVKKGESKEEKSKLGAQEREALGEWINASSSPYEDDDELEKETTN</sequence>
<feature type="region of interest" description="Disordered" evidence="1">
    <location>
        <begin position="1"/>
        <end position="26"/>
    </location>
</feature>
<organism evidence="2 3">
    <name type="scientific">Guyanagaster necrorhizus</name>
    <dbReference type="NCBI Taxonomy" id="856835"/>
    <lineage>
        <taxon>Eukaryota</taxon>
        <taxon>Fungi</taxon>
        <taxon>Dikarya</taxon>
        <taxon>Basidiomycota</taxon>
        <taxon>Agaricomycotina</taxon>
        <taxon>Agaricomycetes</taxon>
        <taxon>Agaricomycetidae</taxon>
        <taxon>Agaricales</taxon>
        <taxon>Marasmiineae</taxon>
        <taxon>Physalacriaceae</taxon>
        <taxon>Guyanagaster</taxon>
    </lineage>
</organism>
<accession>A0A9P8AUC0</accession>
<dbReference type="OrthoDB" id="3247268at2759"/>
<dbReference type="GeneID" id="66106451"/>
<feature type="compositionally biased region" description="Basic and acidic residues" evidence="1">
    <location>
        <begin position="83"/>
        <end position="104"/>
    </location>
</feature>
<feature type="compositionally biased region" description="Acidic residues" evidence="1">
    <location>
        <begin position="115"/>
        <end position="127"/>
    </location>
</feature>
<dbReference type="AlphaFoldDB" id="A0A9P8AUC0"/>
<proteinExistence type="predicted"/>
<dbReference type="Proteomes" id="UP000812287">
    <property type="component" value="Unassembled WGS sequence"/>
</dbReference>